<keyword evidence="5 13" id="KW-0378">Hydrolase</keyword>
<dbReference type="Gene3D" id="3.40.50.300">
    <property type="entry name" value="P-loop containing nucleotide triphosphate hydrolases"/>
    <property type="match status" value="1"/>
</dbReference>
<dbReference type="Pfam" id="PF03796">
    <property type="entry name" value="DnaB_C"/>
    <property type="match status" value="1"/>
</dbReference>
<evidence type="ECO:0000256" key="5">
    <source>
        <dbReference type="ARBA" id="ARBA00022801"/>
    </source>
</evidence>
<comment type="similarity">
    <text evidence="1 13">Belongs to the helicase family. DnaB subfamily.</text>
</comment>
<reference evidence="15" key="1">
    <citation type="journal article" date="2010" name="Int. J. Syst. Evol. Microbiol.">
        <title>Porticoccus litoralis gen. nov., sp. nov., a gammaproteobacterium isolated from the Yellow Sea.</title>
        <authorList>
            <person name="Oh H.M."/>
            <person name="Kim H."/>
            <person name="Kim K.M."/>
            <person name="Min G.S."/>
            <person name="Cho J.C."/>
        </authorList>
    </citation>
    <scope>NUCLEOTIDE SEQUENCE</scope>
    <source>
        <strain evidence="15">DSM 25064</strain>
    </source>
</reference>
<keyword evidence="2 13" id="KW-0639">Primosome</keyword>
<feature type="domain" description="SF4 helicase" evidence="14">
    <location>
        <begin position="183"/>
        <end position="449"/>
    </location>
</feature>
<sequence>MVDERGTTEQQLPHSIEAEQAVLGGLMLSNGAFDTVASVISEKDFFASDHQLIFETMRQLSAEQKPLDLITLSESLENNSQLDHVGGSVYLAELANNTPSSANISAYAQIVLERSIIRQLISAASDIVKKGYNPLGWDSSKLLAEAERKLSDIIQNRPKQGGFLSVNDLLKQAVERIDQLFNNDEDITGISTGFDDLDERTSGWQPADLVIVAGRPSMGKTSFAMNMAEHAVLNQDKPVLVFSLEMPASQLIMRMMSSLGKIDQTKMRSGNLSEDDWPRLSSAASRLKDRPLYIDDTPGITPMELRNRIRQIAREQGDPGLIVVDYLQLMSGSVPTDNRTNEISQISRELKTIAREFSCPLIALSQLSRNLEHRPNKRPINSDLRESGAIEQDADVIVFIYRDEVYNEDSPDKGVAEVIIGKQRNGPIGTCKLAFLGKYTRFENLARDYFAE</sequence>
<evidence type="ECO:0000256" key="10">
    <source>
        <dbReference type="ARBA" id="ARBA00044932"/>
    </source>
</evidence>
<keyword evidence="16" id="KW-1185">Reference proteome</keyword>
<dbReference type="GO" id="GO:0006269">
    <property type="term" value="P:DNA replication, synthesis of primer"/>
    <property type="evidence" value="ECO:0007669"/>
    <property type="project" value="UniProtKB-UniRule"/>
</dbReference>
<keyword evidence="7 13" id="KW-0067">ATP-binding</keyword>
<dbReference type="InterPro" id="IPR007693">
    <property type="entry name" value="DNA_helicase_DnaB-like_N"/>
</dbReference>
<dbReference type="EMBL" id="JAUUUU010000001">
    <property type="protein sequence ID" value="MDP1519662.1"/>
    <property type="molecule type" value="Genomic_DNA"/>
</dbReference>
<dbReference type="GO" id="GO:0043139">
    <property type="term" value="F:5'-3' DNA helicase activity"/>
    <property type="evidence" value="ECO:0007669"/>
    <property type="project" value="UniProtKB-EC"/>
</dbReference>
<dbReference type="SUPFAM" id="SSF48024">
    <property type="entry name" value="N-terminal domain of DnaB helicase"/>
    <property type="match status" value="1"/>
</dbReference>
<organism evidence="15 16">
    <name type="scientific">Porticoccus litoralis</name>
    <dbReference type="NCBI Taxonomy" id="434086"/>
    <lineage>
        <taxon>Bacteria</taxon>
        <taxon>Pseudomonadati</taxon>
        <taxon>Pseudomonadota</taxon>
        <taxon>Gammaproteobacteria</taxon>
        <taxon>Cellvibrionales</taxon>
        <taxon>Porticoccaceae</taxon>
        <taxon>Porticoccus</taxon>
    </lineage>
</organism>
<evidence type="ECO:0000256" key="13">
    <source>
        <dbReference type="RuleBase" id="RU362085"/>
    </source>
</evidence>
<dbReference type="PANTHER" id="PTHR30153:SF2">
    <property type="entry name" value="REPLICATIVE DNA HELICASE"/>
    <property type="match status" value="1"/>
</dbReference>
<dbReference type="PANTHER" id="PTHR30153">
    <property type="entry name" value="REPLICATIVE DNA HELICASE DNAB"/>
    <property type="match status" value="1"/>
</dbReference>
<keyword evidence="6 13" id="KW-0347">Helicase</keyword>
<evidence type="ECO:0000256" key="6">
    <source>
        <dbReference type="ARBA" id="ARBA00022806"/>
    </source>
</evidence>
<dbReference type="InterPro" id="IPR007694">
    <property type="entry name" value="DNA_helicase_DnaB-like_C"/>
</dbReference>
<dbReference type="SUPFAM" id="SSF52540">
    <property type="entry name" value="P-loop containing nucleoside triphosphate hydrolases"/>
    <property type="match status" value="1"/>
</dbReference>
<protein>
    <recommendedName>
        <fullName evidence="12 13">Replicative DNA helicase</fullName>
        <ecNumber evidence="12 13">5.6.2.3</ecNumber>
    </recommendedName>
</protein>
<comment type="function">
    <text evidence="10 13">The main replicative DNA helicase, it participates in initiation and elongation during chromosome replication. Travels ahead of the DNA replisome, separating dsDNA into templates for DNA synthesis. A processive ATP-dependent 5'-3' DNA helicase it has DNA-dependent ATPase activity.</text>
</comment>
<evidence type="ECO:0000256" key="11">
    <source>
        <dbReference type="ARBA" id="ARBA00048954"/>
    </source>
</evidence>
<accession>A0AAW8AXN5</accession>
<dbReference type="RefSeq" id="WP_305169173.1">
    <property type="nucleotide sequence ID" value="NZ_JAUUUU010000001.1"/>
</dbReference>
<dbReference type="InterPro" id="IPR016136">
    <property type="entry name" value="DNA_helicase_N/primase_C"/>
</dbReference>
<dbReference type="EC" id="5.6.2.3" evidence="12 13"/>
<dbReference type="Pfam" id="PF00772">
    <property type="entry name" value="DnaB"/>
    <property type="match status" value="1"/>
</dbReference>
<gene>
    <name evidence="15" type="primary">dnaB</name>
    <name evidence="15" type="ORF">Q8A57_01600</name>
</gene>
<evidence type="ECO:0000256" key="12">
    <source>
        <dbReference type="NCBIfam" id="TIGR00665"/>
    </source>
</evidence>
<dbReference type="NCBIfam" id="TIGR00665">
    <property type="entry name" value="DnaB"/>
    <property type="match status" value="1"/>
</dbReference>
<dbReference type="CDD" id="cd00984">
    <property type="entry name" value="DnaB_C"/>
    <property type="match status" value="1"/>
</dbReference>
<dbReference type="GO" id="GO:0042802">
    <property type="term" value="F:identical protein binding"/>
    <property type="evidence" value="ECO:0007669"/>
    <property type="project" value="UniProtKB-ARBA"/>
</dbReference>
<dbReference type="GO" id="GO:1990077">
    <property type="term" value="C:primosome complex"/>
    <property type="evidence" value="ECO:0007669"/>
    <property type="project" value="UniProtKB-UniRule"/>
</dbReference>
<dbReference type="InterPro" id="IPR027417">
    <property type="entry name" value="P-loop_NTPase"/>
</dbReference>
<dbReference type="GO" id="GO:0003677">
    <property type="term" value="F:DNA binding"/>
    <property type="evidence" value="ECO:0007669"/>
    <property type="project" value="UniProtKB-UniRule"/>
</dbReference>
<dbReference type="AlphaFoldDB" id="A0AAW8AXN5"/>
<evidence type="ECO:0000256" key="4">
    <source>
        <dbReference type="ARBA" id="ARBA00022741"/>
    </source>
</evidence>
<dbReference type="SMART" id="SM00382">
    <property type="entry name" value="AAA"/>
    <property type="match status" value="1"/>
</dbReference>
<evidence type="ECO:0000256" key="8">
    <source>
        <dbReference type="ARBA" id="ARBA00023125"/>
    </source>
</evidence>
<evidence type="ECO:0000313" key="16">
    <source>
        <dbReference type="Proteomes" id="UP001178354"/>
    </source>
</evidence>
<comment type="catalytic activity">
    <reaction evidence="11 13">
        <text>ATP + H2O = ADP + phosphate + H(+)</text>
        <dbReference type="Rhea" id="RHEA:13065"/>
        <dbReference type="ChEBI" id="CHEBI:15377"/>
        <dbReference type="ChEBI" id="CHEBI:15378"/>
        <dbReference type="ChEBI" id="CHEBI:30616"/>
        <dbReference type="ChEBI" id="CHEBI:43474"/>
        <dbReference type="ChEBI" id="CHEBI:456216"/>
        <dbReference type="EC" id="5.6.2.3"/>
    </reaction>
</comment>
<comment type="caution">
    <text evidence="15">The sequence shown here is derived from an EMBL/GenBank/DDBJ whole genome shotgun (WGS) entry which is preliminary data.</text>
</comment>
<keyword evidence="3 13" id="KW-0235">DNA replication</keyword>
<dbReference type="Proteomes" id="UP001178354">
    <property type="component" value="Unassembled WGS sequence"/>
</dbReference>
<name>A0AAW8AXN5_9GAMM</name>
<evidence type="ECO:0000256" key="3">
    <source>
        <dbReference type="ARBA" id="ARBA00022705"/>
    </source>
</evidence>
<evidence type="ECO:0000256" key="7">
    <source>
        <dbReference type="ARBA" id="ARBA00022840"/>
    </source>
</evidence>
<dbReference type="FunFam" id="3.40.50.300:FF:000076">
    <property type="entry name" value="Replicative DNA helicase"/>
    <property type="match status" value="1"/>
</dbReference>
<proteinExistence type="inferred from homology"/>
<dbReference type="NCBIfam" id="NF004384">
    <property type="entry name" value="PRK05748.1"/>
    <property type="match status" value="1"/>
</dbReference>
<dbReference type="InterPro" id="IPR003593">
    <property type="entry name" value="AAA+_ATPase"/>
</dbReference>
<dbReference type="Gene3D" id="1.10.860.10">
    <property type="entry name" value="DNAb Helicase, Chain A"/>
    <property type="match status" value="1"/>
</dbReference>
<evidence type="ECO:0000313" key="15">
    <source>
        <dbReference type="EMBL" id="MDP1519662.1"/>
    </source>
</evidence>
<reference evidence="15" key="2">
    <citation type="submission" date="2023-08" db="EMBL/GenBank/DDBJ databases">
        <authorList>
            <person name="Luo J."/>
        </authorList>
    </citation>
    <scope>NUCLEOTIDE SEQUENCE</scope>
    <source>
        <strain evidence="15">DSM 25064</strain>
    </source>
</reference>
<dbReference type="GO" id="GO:0005524">
    <property type="term" value="F:ATP binding"/>
    <property type="evidence" value="ECO:0007669"/>
    <property type="project" value="UniProtKB-UniRule"/>
</dbReference>
<dbReference type="GO" id="GO:0005829">
    <property type="term" value="C:cytosol"/>
    <property type="evidence" value="ECO:0007669"/>
    <property type="project" value="TreeGrafter"/>
</dbReference>
<keyword evidence="4 13" id="KW-0547">Nucleotide-binding</keyword>
<dbReference type="GO" id="GO:0016787">
    <property type="term" value="F:hydrolase activity"/>
    <property type="evidence" value="ECO:0007669"/>
    <property type="project" value="UniProtKB-KW"/>
</dbReference>
<evidence type="ECO:0000256" key="9">
    <source>
        <dbReference type="ARBA" id="ARBA00023235"/>
    </source>
</evidence>
<dbReference type="FunFam" id="1.10.860.10:FF:000001">
    <property type="entry name" value="Replicative DNA helicase"/>
    <property type="match status" value="1"/>
</dbReference>
<keyword evidence="8 13" id="KW-0238">DNA-binding</keyword>
<dbReference type="InterPro" id="IPR007692">
    <property type="entry name" value="DNA_helicase_DnaB"/>
</dbReference>
<evidence type="ECO:0000256" key="2">
    <source>
        <dbReference type="ARBA" id="ARBA00022515"/>
    </source>
</evidence>
<keyword evidence="9" id="KW-0413">Isomerase</keyword>
<dbReference type="PROSITE" id="PS51199">
    <property type="entry name" value="SF4_HELICASE"/>
    <property type="match status" value="1"/>
</dbReference>
<evidence type="ECO:0000259" key="14">
    <source>
        <dbReference type="PROSITE" id="PS51199"/>
    </source>
</evidence>
<dbReference type="InterPro" id="IPR036185">
    <property type="entry name" value="DNA_heli_DnaB-like_N_sf"/>
</dbReference>
<evidence type="ECO:0000256" key="1">
    <source>
        <dbReference type="ARBA" id="ARBA00008428"/>
    </source>
</evidence>